<name>A0LED9_SYNFM</name>
<dbReference type="STRING" id="335543.Sfum_0088"/>
<gene>
    <name evidence="1" type="ordered locus">Sfum_0088</name>
</gene>
<dbReference type="eggNOG" id="COG0454">
    <property type="taxonomic scope" value="Bacteria"/>
</dbReference>
<accession>A0LED9</accession>
<reference evidence="1 2" key="1">
    <citation type="submission" date="2006-10" db="EMBL/GenBank/DDBJ databases">
        <title>Complete sequence of Syntrophobacter fumaroxidans MPOB.</title>
        <authorList>
            <consortium name="US DOE Joint Genome Institute"/>
            <person name="Copeland A."/>
            <person name="Lucas S."/>
            <person name="Lapidus A."/>
            <person name="Barry K."/>
            <person name="Detter J.C."/>
            <person name="Glavina del Rio T."/>
            <person name="Hammon N."/>
            <person name="Israni S."/>
            <person name="Pitluck S."/>
            <person name="Goltsman E.G."/>
            <person name="Martinez M."/>
            <person name="Schmutz J."/>
            <person name="Larimer F."/>
            <person name="Land M."/>
            <person name="Hauser L."/>
            <person name="Kyrpides N."/>
            <person name="Kim E."/>
            <person name="Boone D.R."/>
            <person name="Brockman F."/>
            <person name="Culley D."/>
            <person name="Ferry J."/>
            <person name="Gunsalus R."/>
            <person name="McInerney M.J."/>
            <person name="Morrison M."/>
            <person name="Plugge C."/>
            <person name="Rohlin L."/>
            <person name="Scholten J."/>
            <person name="Sieber J."/>
            <person name="Stams A.J.M."/>
            <person name="Worm P."/>
            <person name="Henstra A.M."/>
            <person name="Richardson P."/>
        </authorList>
    </citation>
    <scope>NUCLEOTIDE SEQUENCE [LARGE SCALE GENOMIC DNA]</scope>
    <source>
        <strain evidence="2">DSM 10017 / MPOB</strain>
    </source>
</reference>
<dbReference type="AlphaFoldDB" id="A0LED9"/>
<sequence>MTPGTSKLSPDANQSMDRESRALKFLIDTNSLPSPERAAPGDATTPAAALNRLAGQLTHRLYVHPAACIDTSASKPSFKLHQHPNLPGKCLLLPTPPQVPPPFETVFGPAPSGTEEWLGHRLLAALAADAVDFLISADGDLYRKARRLGLERRVLTIAEAVALITDLSERPSSPFPIVEEVKAETLSPDDPIFDGIPDGGAVVLGSDEDSRSAWVIRDDRRNVTGLCIAGLDRLPPPLLSGKVLKVWFCRLCAQSNSSRSGELLLRALFDHGARHRYDWAHCRVPRGREALVQLLEDFGFGRLSGQDSSEELVLAKPLHPMQDEIGVPHPLAFHIRFGPTHFRMEDVDYYLVPISPDLSQQLFPECESQRALFRNKRPFGNPIRKAYVSRSPVLNVAPGSVLLFYRTGDQRGLVASGVVEETIPSQTTRDAIRALGMRTVYTSGELDELCVRPVSVLLFRQALAFRPEIPLAKLIDHKVFKQVPQSIAKLDGEGLAWLRGFLAGFQSAPSSTQAAQIHPLPSPAS</sequence>
<dbReference type="KEGG" id="sfu:Sfum_0088"/>
<keyword evidence="2" id="KW-1185">Reference proteome</keyword>
<dbReference type="HOGENOM" id="CLU_039297_1_0_7"/>
<dbReference type="InParanoid" id="A0LED9"/>
<evidence type="ECO:0000313" key="2">
    <source>
        <dbReference type="Proteomes" id="UP000001784"/>
    </source>
</evidence>
<dbReference type="Proteomes" id="UP000001784">
    <property type="component" value="Chromosome"/>
</dbReference>
<evidence type="ECO:0000313" key="1">
    <source>
        <dbReference type="EMBL" id="ABK15791.1"/>
    </source>
</evidence>
<organism evidence="1 2">
    <name type="scientific">Syntrophobacter fumaroxidans (strain DSM 10017 / MPOB)</name>
    <dbReference type="NCBI Taxonomy" id="335543"/>
    <lineage>
        <taxon>Bacteria</taxon>
        <taxon>Pseudomonadati</taxon>
        <taxon>Thermodesulfobacteriota</taxon>
        <taxon>Syntrophobacteria</taxon>
        <taxon>Syntrophobacterales</taxon>
        <taxon>Syntrophobacteraceae</taxon>
        <taxon>Syntrophobacter</taxon>
    </lineage>
</organism>
<evidence type="ECO:0008006" key="3">
    <source>
        <dbReference type="Google" id="ProtNLM"/>
    </source>
</evidence>
<dbReference type="EMBL" id="CP000478">
    <property type="protein sequence ID" value="ABK15791.1"/>
    <property type="molecule type" value="Genomic_DNA"/>
</dbReference>
<protein>
    <recommendedName>
        <fullName evidence="3">N-acetyltransferase domain-containing protein</fullName>
    </recommendedName>
</protein>
<proteinExistence type="predicted"/>